<dbReference type="InterPro" id="IPR051601">
    <property type="entry name" value="Serine_prot/Carboxylest_S33"/>
</dbReference>
<dbReference type="GO" id="GO:0016787">
    <property type="term" value="F:hydrolase activity"/>
    <property type="evidence" value="ECO:0007669"/>
    <property type="project" value="UniProtKB-KW"/>
</dbReference>
<protein>
    <submittedName>
        <fullName evidence="5">Alpha/beta hydrolase fold</fullName>
    </submittedName>
</protein>
<keyword evidence="3" id="KW-0732">Signal</keyword>
<keyword evidence="2 5" id="KW-0378">Hydrolase</keyword>
<feature type="signal peptide" evidence="3">
    <location>
        <begin position="1"/>
        <end position="23"/>
    </location>
</feature>
<dbReference type="PANTHER" id="PTHR43248">
    <property type="entry name" value="2-SUCCINYL-6-HYDROXY-2,4-CYCLOHEXADIENE-1-CARBOXYLATE SYNTHASE"/>
    <property type="match status" value="1"/>
</dbReference>
<dbReference type="AlphaFoldDB" id="A0A1H2XM05"/>
<evidence type="ECO:0000256" key="1">
    <source>
        <dbReference type="ARBA" id="ARBA00010088"/>
    </source>
</evidence>
<proteinExistence type="inferred from homology"/>
<organism evidence="5 6">
    <name type="scientific">Thiocapsa roseopersicina</name>
    <dbReference type="NCBI Taxonomy" id="1058"/>
    <lineage>
        <taxon>Bacteria</taxon>
        <taxon>Pseudomonadati</taxon>
        <taxon>Pseudomonadota</taxon>
        <taxon>Gammaproteobacteria</taxon>
        <taxon>Chromatiales</taxon>
        <taxon>Chromatiaceae</taxon>
        <taxon>Thiocapsa</taxon>
    </lineage>
</organism>
<dbReference type="SUPFAM" id="SSF53474">
    <property type="entry name" value="alpha/beta-Hydrolases"/>
    <property type="match status" value="1"/>
</dbReference>
<sequence length="494" mass="52934">MRRFATMSTSALLVLACSFGVLANASSVSGGPLTWNLCSEPDFEGIECGTLMVPKDDEDPGAGTFDLAVARLPATGSRRERVGSLFFNPGGPGESGIDLIGEIGGALGSDLRRHFDLVVWDPRGVGRSSGLSECVGGEFAPPATGPVKWAAVLNQMRQTQAAANAACEAMYPDVVPYISTNATVRDLERLRVAVGDKKLTYWGTSYGTRIGYLYAHAYPERVRAMLLSSSVNPNGSWHNFVEGAGTSADSALGLLFDAYPESAAHYRSASSKLVAHTLTLPSGTVFTQWHARAMLLGWASSESNYATAASFLETVDVAVNGSGRAQAAAALALDKVMDWPTHFPIHGGATAFIGCLDYADRIDPIEQDRIARHLRAEAPITGWFNAQALFYCQGMTVTPDPVPVDIGSNWQTPMLIVGSTRDALTPYGWTIDMARTFRNSRVVTYVGAQHTAFLGAGSRCVDQYGIDYLVRLKRPQIDVACPSVLAAPRRRTAP</sequence>
<dbReference type="Gene3D" id="3.40.50.1820">
    <property type="entry name" value="alpha/beta hydrolase"/>
    <property type="match status" value="1"/>
</dbReference>
<dbReference type="InterPro" id="IPR000073">
    <property type="entry name" value="AB_hydrolase_1"/>
</dbReference>
<evidence type="ECO:0000256" key="2">
    <source>
        <dbReference type="ARBA" id="ARBA00022801"/>
    </source>
</evidence>
<dbReference type="STRING" id="1058.SAMN05421783_11123"/>
<dbReference type="Proteomes" id="UP000198816">
    <property type="component" value="Unassembled WGS sequence"/>
</dbReference>
<dbReference type="PANTHER" id="PTHR43248:SF25">
    <property type="entry name" value="AB HYDROLASE-1 DOMAIN-CONTAINING PROTEIN-RELATED"/>
    <property type="match status" value="1"/>
</dbReference>
<evidence type="ECO:0000313" key="5">
    <source>
        <dbReference type="EMBL" id="SDW93786.1"/>
    </source>
</evidence>
<dbReference type="PROSITE" id="PS51257">
    <property type="entry name" value="PROKAR_LIPOPROTEIN"/>
    <property type="match status" value="1"/>
</dbReference>
<evidence type="ECO:0000256" key="3">
    <source>
        <dbReference type="SAM" id="SignalP"/>
    </source>
</evidence>
<accession>A0A1H2XM05</accession>
<dbReference type="InterPro" id="IPR029058">
    <property type="entry name" value="AB_hydrolase_fold"/>
</dbReference>
<name>A0A1H2XM05_THIRO</name>
<gene>
    <name evidence="5" type="ORF">SAMN05421783_11123</name>
</gene>
<keyword evidence="6" id="KW-1185">Reference proteome</keyword>
<dbReference type="Pfam" id="PF00561">
    <property type="entry name" value="Abhydrolase_1"/>
    <property type="match status" value="1"/>
</dbReference>
<reference evidence="6" key="1">
    <citation type="submission" date="2016-10" db="EMBL/GenBank/DDBJ databases">
        <authorList>
            <person name="Varghese N."/>
            <person name="Submissions S."/>
        </authorList>
    </citation>
    <scope>NUCLEOTIDE SEQUENCE [LARGE SCALE GENOMIC DNA]</scope>
    <source>
        <strain evidence="6">DSM 217</strain>
    </source>
</reference>
<evidence type="ECO:0000313" key="6">
    <source>
        <dbReference type="Proteomes" id="UP000198816"/>
    </source>
</evidence>
<feature type="chain" id="PRO_5011725111" evidence="3">
    <location>
        <begin position="24"/>
        <end position="494"/>
    </location>
</feature>
<dbReference type="EMBL" id="FNNZ01000011">
    <property type="protein sequence ID" value="SDW93786.1"/>
    <property type="molecule type" value="Genomic_DNA"/>
</dbReference>
<evidence type="ECO:0000259" key="4">
    <source>
        <dbReference type="Pfam" id="PF00561"/>
    </source>
</evidence>
<feature type="domain" description="AB hydrolase-1" evidence="4">
    <location>
        <begin position="85"/>
        <end position="454"/>
    </location>
</feature>
<comment type="similarity">
    <text evidence="1">Belongs to the peptidase S33 family.</text>
</comment>